<evidence type="ECO:0000313" key="2">
    <source>
        <dbReference type="EMBL" id="RNG18229.1"/>
    </source>
</evidence>
<name>A0A3M8VNB8_9ACTN</name>
<dbReference type="SUPFAM" id="SSF54427">
    <property type="entry name" value="NTF2-like"/>
    <property type="match status" value="1"/>
</dbReference>
<dbReference type="Gene3D" id="3.10.450.50">
    <property type="match status" value="1"/>
</dbReference>
<sequence>MDERVRVYERMKELLLAHDMRGFADLWAEDGTMEFPFAPPGWPRRLEGRAAVWDYVRDYTDHIDLRAVAQETVHRTADPGVLIVEFTMEAVAVPTGRPLRIDYVAVITVAGGEIVSYRDYWNPLMLNDGLTFGAEGGRTDA</sequence>
<proteinExistence type="predicted"/>
<keyword evidence="3" id="KW-1185">Reference proteome</keyword>
<organism evidence="2 3">
    <name type="scientific">Streptomyces botrytidirepellens</name>
    <dbReference type="NCBI Taxonomy" id="2486417"/>
    <lineage>
        <taxon>Bacteria</taxon>
        <taxon>Bacillati</taxon>
        <taxon>Actinomycetota</taxon>
        <taxon>Actinomycetes</taxon>
        <taxon>Kitasatosporales</taxon>
        <taxon>Streptomycetaceae</taxon>
        <taxon>Streptomyces</taxon>
    </lineage>
</organism>
<reference evidence="2 3" key="1">
    <citation type="submission" date="2018-11" db="EMBL/GenBank/DDBJ databases">
        <title>The Potential of Streptomyces as Biocontrol Agents against the Tomato grey mould, Botrytis cinerea (Gray mold) Frontiers in Microbiology.</title>
        <authorList>
            <person name="Li D."/>
        </authorList>
    </citation>
    <scope>NUCLEOTIDE SEQUENCE [LARGE SCALE GENOMIC DNA]</scope>
    <source>
        <strain evidence="2 3">NEAU-LD23</strain>
    </source>
</reference>
<protein>
    <submittedName>
        <fullName evidence="2">Nuclear transport factor 2 family protein</fullName>
    </submittedName>
</protein>
<dbReference type="Pfam" id="PF12680">
    <property type="entry name" value="SnoaL_2"/>
    <property type="match status" value="1"/>
</dbReference>
<dbReference type="Proteomes" id="UP000275401">
    <property type="component" value="Unassembled WGS sequence"/>
</dbReference>
<dbReference type="InterPro" id="IPR032710">
    <property type="entry name" value="NTF2-like_dom_sf"/>
</dbReference>
<dbReference type="RefSeq" id="WP_123103969.1">
    <property type="nucleotide sequence ID" value="NZ_RIBZ01000317.1"/>
</dbReference>
<accession>A0A3M8VNB8</accession>
<evidence type="ECO:0000259" key="1">
    <source>
        <dbReference type="Pfam" id="PF12680"/>
    </source>
</evidence>
<dbReference type="AlphaFoldDB" id="A0A3M8VNB8"/>
<feature type="domain" description="SnoaL-like" evidence="1">
    <location>
        <begin position="9"/>
        <end position="117"/>
    </location>
</feature>
<dbReference type="EMBL" id="RIBZ01000317">
    <property type="protein sequence ID" value="RNG18229.1"/>
    <property type="molecule type" value="Genomic_DNA"/>
</dbReference>
<gene>
    <name evidence="2" type="ORF">EEJ42_27420</name>
</gene>
<evidence type="ECO:0000313" key="3">
    <source>
        <dbReference type="Proteomes" id="UP000275401"/>
    </source>
</evidence>
<dbReference type="InterPro" id="IPR037401">
    <property type="entry name" value="SnoaL-like"/>
</dbReference>
<comment type="caution">
    <text evidence="2">The sequence shown here is derived from an EMBL/GenBank/DDBJ whole genome shotgun (WGS) entry which is preliminary data.</text>
</comment>